<evidence type="ECO:0000259" key="1">
    <source>
        <dbReference type="Pfam" id="PF06985"/>
    </source>
</evidence>
<reference evidence="3" key="2">
    <citation type="submission" date="2023-06" db="EMBL/GenBank/DDBJ databases">
        <authorList>
            <consortium name="Lawrence Berkeley National Laboratory"/>
            <person name="Haridas S."/>
            <person name="Hensen N."/>
            <person name="Bonometti L."/>
            <person name="Westerberg I."/>
            <person name="Brannstrom I.O."/>
            <person name="Guillou S."/>
            <person name="Cros-Aarteil S."/>
            <person name="Calhoun S."/>
            <person name="Kuo A."/>
            <person name="Mondo S."/>
            <person name="Pangilinan J."/>
            <person name="Riley R."/>
            <person name="LaButti K."/>
            <person name="Andreopoulos B."/>
            <person name="Lipzen A."/>
            <person name="Chen C."/>
            <person name="Yanf M."/>
            <person name="Daum C."/>
            <person name="Ng V."/>
            <person name="Clum A."/>
            <person name="Steindorff A."/>
            <person name="Ohm R."/>
            <person name="Martin F."/>
            <person name="Silar P."/>
            <person name="Natvig D."/>
            <person name="Lalanne C."/>
            <person name="Gautier V."/>
            <person name="Ament-velasquez S.L."/>
            <person name="Kruys A."/>
            <person name="Hutchinson M.I."/>
            <person name="Powell A.J."/>
            <person name="Barry K."/>
            <person name="Miller A.N."/>
            <person name="Grigoriev I.V."/>
            <person name="Debuchy R."/>
            <person name="Gladieux P."/>
            <person name="Thoren M.H."/>
            <person name="Johannesson H."/>
        </authorList>
    </citation>
    <scope>NUCLEOTIDE SEQUENCE</scope>
    <source>
        <strain evidence="3">CBS 232.78</strain>
    </source>
</reference>
<evidence type="ECO:0000313" key="3">
    <source>
        <dbReference type="EMBL" id="KAK3392882.1"/>
    </source>
</evidence>
<comment type="caution">
    <text evidence="3">The sequence shown here is derived from an EMBL/GenBank/DDBJ whole genome shotgun (WGS) entry which is preliminary data.</text>
</comment>
<organism evidence="3 4">
    <name type="scientific">Podospora didyma</name>
    <dbReference type="NCBI Taxonomy" id="330526"/>
    <lineage>
        <taxon>Eukaryota</taxon>
        <taxon>Fungi</taxon>
        <taxon>Dikarya</taxon>
        <taxon>Ascomycota</taxon>
        <taxon>Pezizomycotina</taxon>
        <taxon>Sordariomycetes</taxon>
        <taxon>Sordariomycetidae</taxon>
        <taxon>Sordariales</taxon>
        <taxon>Podosporaceae</taxon>
        <taxon>Podospora</taxon>
    </lineage>
</organism>
<dbReference type="Pfam" id="PF26640">
    <property type="entry name" value="DUF8212"/>
    <property type="match status" value="1"/>
</dbReference>
<sequence length="740" mass="82722">MRLLNVTTLEVDEFYGANIPPYAIFSHTWGHDEVTLPEMAAISRYRRSQQQQQEHEVSQMRQQPTDKADTIRMMLLSSMLLAFRGNNHSPMNRYSASTAITNGYRREEDERALAPSLLPHQFQLKAGYGKISYACDQAVKDGHRYIWVDTCCIDRSSSADVTEAINSMFSWYQQAAVCYVYMQDVVKGQKEGYRTWKDNFAESRWFTRGWTLQELLAPQNVVFYGRGWKHLGSKSTLAKTIEKATKIDELTLREPKLVHKASIARRMSWAANRQTSRVEDMAYSLMGIFGVNMAPLYGEGENAFLRLQEEIIKRSDDQTILAWGTLGQTDSTPTPHYAQHLDHEFDHEEMAGTTGILAKSPRDFAGMDRVVPSSASPETVDGIRDVTNLMATSFAMTNKGLNIKLGLLQVGYGHATHQRVYLGVLQCHREEDPSGRLGILLTETETPNVLLRTRTKKRTWVSSKDVAAARSRTVYIPNSATTLLRADQSEEIVWVKAHDLTAPGYEIIDIRARTSQWNREFSTMRLAGIADRGVFYQLAVIAFFNKHLDAGFLLRILIDSTTDACFVDLVQPATSENGKPSSGAGSDAERGAALKAQARQIWNSPGKISASPSSTDSSIAKEIPVTNPDLYGTEEAAAAAAEEADQLSWTAKATAVNVLSKFSRVNVKSLNDSHRGVTRGLALKLNPRVTFVEQWEKEYHRTVEATVARKKRGVMVLDIASMLWDAGGVQKAEEVQEDSE</sequence>
<proteinExistence type="predicted"/>
<evidence type="ECO:0008006" key="5">
    <source>
        <dbReference type="Google" id="ProtNLM"/>
    </source>
</evidence>
<feature type="domain" description="DUF8212" evidence="2">
    <location>
        <begin position="302"/>
        <end position="442"/>
    </location>
</feature>
<gene>
    <name evidence="3" type="ORF">B0H63DRAFT_456764</name>
</gene>
<dbReference type="EMBL" id="JAULSW010000001">
    <property type="protein sequence ID" value="KAK3392882.1"/>
    <property type="molecule type" value="Genomic_DNA"/>
</dbReference>
<evidence type="ECO:0000313" key="4">
    <source>
        <dbReference type="Proteomes" id="UP001285441"/>
    </source>
</evidence>
<accession>A0AAE0P453</accession>
<dbReference type="InterPro" id="IPR010730">
    <property type="entry name" value="HET"/>
</dbReference>
<dbReference type="Proteomes" id="UP001285441">
    <property type="component" value="Unassembled WGS sequence"/>
</dbReference>
<name>A0AAE0P453_9PEZI</name>
<dbReference type="PANTHER" id="PTHR10622">
    <property type="entry name" value="HET DOMAIN-CONTAINING PROTEIN"/>
    <property type="match status" value="1"/>
</dbReference>
<dbReference type="Pfam" id="PF06985">
    <property type="entry name" value="HET"/>
    <property type="match status" value="1"/>
</dbReference>
<protein>
    <recommendedName>
        <fullName evidence="5">Heterokaryon incompatibility domain-containing protein</fullName>
    </recommendedName>
</protein>
<dbReference type="AlphaFoldDB" id="A0AAE0P453"/>
<evidence type="ECO:0000259" key="2">
    <source>
        <dbReference type="Pfam" id="PF26640"/>
    </source>
</evidence>
<dbReference type="InterPro" id="IPR058525">
    <property type="entry name" value="DUF8212"/>
</dbReference>
<keyword evidence="4" id="KW-1185">Reference proteome</keyword>
<feature type="domain" description="Heterokaryon incompatibility" evidence="1">
    <location>
        <begin position="131"/>
        <end position="184"/>
    </location>
</feature>
<reference evidence="3" key="1">
    <citation type="journal article" date="2023" name="Mol. Phylogenet. Evol.">
        <title>Genome-scale phylogeny and comparative genomics of the fungal order Sordariales.</title>
        <authorList>
            <person name="Hensen N."/>
            <person name="Bonometti L."/>
            <person name="Westerberg I."/>
            <person name="Brannstrom I.O."/>
            <person name="Guillou S."/>
            <person name="Cros-Aarteil S."/>
            <person name="Calhoun S."/>
            <person name="Haridas S."/>
            <person name="Kuo A."/>
            <person name="Mondo S."/>
            <person name="Pangilinan J."/>
            <person name="Riley R."/>
            <person name="LaButti K."/>
            <person name="Andreopoulos B."/>
            <person name="Lipzen A."/>
            <person name="Chen C."/>
            <person name="Yan M."/>
            <person name="Daum C."/>
            <person name="Ng V."/>
            <person name="Clum A."/>
            <person name="Steindorff A."/>
            <person name="Ohm R.A."/>
            <person name="Martin F."/>
            <person name="Silar P."/>
            <person name="Natvig D.O."/>
            <person name="Lalanne C."/>
            <person name="Gautier V."/>
            <person name="Ament-Velasquez S.L."/>
            <person name="Kruys A."/>
            <person name="Hutchinson M.I."/>
            <person name="Powell A.J."/>
            <person name="Barry K."/>
            <person name="Miller A.N."/>
            <person name="Grigoriev I.V."/>
            <person name="Debuchy R."/>
            <person name="Gladieux P."/>
            <person name="Hiltunen Thoren M."/>
            <person name="Johannesson H."/>
        </authorList>
    </citation>
    <scope>NUCLEOTIDE SEQUENCE</scope>
    <source>
        <strain evidence="3">CBS 232.78</strain>
    </source>
</reference>
<dbReference type="PANTHER" id="PTHR10622:SF10">
    <property type="entry name" value="HET DOMAIN-CONTAINING PROTEIN"/>
    <property type="match status" value="1"/>
</dbReference>